<dbReference type="InterPro" id="IPR050508">
    <property type="entry name" value="Methyltransf_Superfamily"/>
</dbReference>
<evidence type="ECO:0000313" key="3">
    <source>
        <dbReference type="Proteomes" id="UP001500928"/>
    </source>
</evidence>
<dbReference type="GO" id="GO:0032259">
    <property type="term" value="P:methylation"/>
    <property type="evidence" value="ECO:0007669"/>
    <property type="project" value="UniProtKB-KW"/>
</dbReference>
<protein>
    <submittedName>
        <fullName evidence="2">Class I SAM-dependent methyltransferase</fullName>
    </submittedName>
</protein>
<dbReference type="Gene3D" id="3.40.50.150">
    <property type="entry name" value="Vaccinia Virus protein VP39"/>
    <property type="match status" value="1"/>
</dbReference>
<dbReference type="EMBL" id="BAABHO010000001">
    <property type="protein sequence ID" value="GAA4772009.1"/>
    <property type="molecule type" value="Genomic_DNA"/>
</dbReference>
<proteinExistence type="predicted"/>
<reference evidence="3" key="1">
    <citation type="journal article" date="2019" name="Int. J. Syst. Evol. Microbiol.">
        <title>The Global Catalogue of Microorganisms (GCM) 10K type strain sequencing project: providing services to taxonomists for standard genome sequencing and annotation.</title>
        <authorList>
            <consortium name="The Broad Institute Genomics Platform"/>
            <consortium name="The Broad Institute Genome Sequencing Center for Infectious Disease"/>
            <person name="Wu L."/>
            <person name="Ma J."/>
        </authorList>
    </citation>
    <scope>NUCLEOTIDE SEQUENCE [LARGE SCALE GENOMIC DNA]</scope>
    <source>
        <strain evidence="3">JCM 17979</strain>
    </source>
</reference>
<keyword evidence="3" id="KW-1185">Reference proteome</keyword>
<keyword evidence="2" id="KW-0489">Methyltransferase</keyword>
<sequence>MTLDREAADRAATRAGYDAIAPAYAEHFRDELAGSPLDRAVLGAFAELVEGEVLEVGSGPGGVTAHLHGLGVRVRGVDLSPAMVELARREHPGIGFAVGDMAALDVADAALGGVVAWYSLIHVPAPELPAVLAEFRRVLAPGGRLLLAFQVGDDVSHHDEAFGHRVSLDFRRMQPDDVASLLGDAGFDVTARVVRAPEQTSLAAPVPQAALLARRRR</sequence>
<dbReference type="InterPro" id="IPR041698">
    <property type="entry name" value="Methyltransf_25"/>
</dbReference>
<evidence type="ECO:0000313" key="2">
    <source>
        <dbReference type="EMBL" id="GAA4772009.1"/>
    </source>
</evidence>
<dbReference type="Pfam" id="PF13649">
    <property type="entry name" value="Methyltransf_25"/>
    <property type="match status" value="1"/>
</dbReference>
<dbReference type="Proteomes" id="UP001500928">
    <property type="component" value="Unassembled WGS sequence"/>
</dbReference>
<name>A0ABP9A1E1_9PSEU</name>
<dbReference type="CDD" id="cd02440">
    <property type="entry name" value="AdoMet_MTases"/>
    <property type="match status" value="1"/>
</dbReference>
<dbReference type="InterPro" id="IPR029063">
    <property type="entry name" value="SAM-dependent_MTases_sf"/>
</dbReference>
<keyword evidence="2" id="KW-0808">Transferase</keyword>
<comment type="caution">
    <text evidence="2">The sequence shown here is derived from an EMBL/GenBank/DDBJ whole genome shotgun (WGS) entry which is preliminary data.</text>
</comment>
<dbReference type="PANTHER" id="PTHR42912">
    <property type="entry name" value="METHYLTRANSFERASE"/>
    <property type="match status" value="1"/>
</dbReference>
<dbReference type="GO" id="GO:0008168">
    <property type="term" value="F:methyltransferase activity"/>
    <property type="evidence" value="ECO:0007669"/>
    <property type="project" value="UniProtKB-KW"/>
</dbReference>
<accession>A0ABP9A1E1</accession>
<feature type="domain" description="Methyltransferase" evidence="1">
    <location>
        <begin position="53"/>
        <end position="143"/>
    </location>
</feature>
<organism evidence="2 3">
    <name type="scientific">Actinomycetospora chlora</name>
    <dbReference type="NCBI Taxonomy" id="663608"/>
    <lineage>
        <taxon>Bacteria</taxon>
        <taxon>Bacillati</taxon>
        <taxon>Actinomycetota</taxon>
        <taxon>Actinomycetes</taxon>
        <taxon>Pseudonocardiales</taxon>
        <taxon>Pseudonocardiaceae</taxon>
        <taxon>Actinomycetospora</taxon>
    </lineage>
</organism>
<dbReference type="RefSeq" id="WP_345410103.1">
    <property type="nucleotide sequence ID" value="NZ_BAABHO010000001.1"/>
</dbReference>
<gene>
    <name evidence="2" type="ORF">GCM10023200_00400</name>
</gene>
<evidence type="ECO:0000259" key="1">
    <source>
        <dbReference type="Pfam" id="PF13649"/>
    </source>
</evidence>
<dbReference type="SUPFAM" id="SSF53335">
    <property type="entry name" value="S-adenosyl-L-methionine-dependent methyltransferases"/>
    <property type="match status" value="1"/>
</dbReference>